<keyword evidence="4" id="KW-0175">Coiled coil</keyword>
<dbReference type="Proteomes" id="UP000004659">
    <property type="component" value="Unassembled WGS sequence"/>
</dbReference>
<evidence type="ECO:0000313" key="6">
    <source>
        <dbReference type="EMBL" id="EEZ28752.1"/>
    </source>
</evidence>
<dbReference type="InterPro" id="IPR000055">
    <property type="entry name" value="Restrct_endonuc_typeI_TRD"/>
</dbReference>
<dbReference type="RefSeq" id="WP_002965801.1">
    <property type="nucleotide sequence ID" value="NZ_EQ999534.1"/>
</dbReference>
<feature type="domain" description="Type I restriction modification DNA specificity" evidence="5">
    <location>
        <begin position="6"/>
        <end position="182"/>
    </location>
</feature>
<proteinExistence type="inferred from homology"/>
<dbReference type="InterPro" id="IPR052021">
    <property type="entry name" value="Type-I_RS_S_subunit"/>
</dbReference>
<feature type="coiled-coil region" evidence="4">
    <location>
        <begin position="163"/>
        <end position="190"/>
    </location>
</feature>
<protein>
    <recommendedName>
        <fullName evidence="5">Type I restriction modification DNA specificity domain-containing protein</fullName>
    </recommendedName>
</protein>
<sequence length="407" mass="45340">MSVEVPKGWREVRIGQIAREISNRNHASADIPVLSMTKHRGFVRSNEYFSKSVHSENTRQYKVVKRGQFAYATIHLDEGSIDYLRNEDAGLISPMYTVFETNSEEIDNEIALRQFKRFALSGRFDPYSNGGVNRRKSILFSDLSAFKFGLPPLTEQRAIAEVLGAAEAAIAKTEALIKAIEQTKKALLKQYFVERQQSLLWSCVAKMGRWLSGGTPATAAEENWKGSIPWVCPKDIKGPSISSTVDHISEDAAKALGMVGPGTLLLVVRGMILARSVPSTICTVRCAFNQDVKAFVPNEGVAPAFLKLWLDINEHKLLGEIETATHGTKRFPLERLNEFPVPVVTRDEQIRLVTLAESSQERLRSERDNLSALRSVRDALAQELLSGRIRLPESIIARHRDKAGQAA</sequence>
<dbReference type="GeneID" id="93015677"/>
<dbReference type="PANTHER" id="PTHR30408:SF12">
    <property type="entry name" value="TYPE I RESTRICTION ENZYME MJAVIII SPECIFICITY SUBUNIT"/>
    <property type="match status" value="1"/>
</dbReference>
<reference evidence="6" key="1">
    <citation type="submission" date="2009-01" db="EMBL/GenBank/DDBJ databases">
        <title>The Genome Sequence of Brucella pinnipedialis M292/94/1.</title>
        <authorList>
            <consortium name="The Broad Institute Genome Sequencing Platform"/>
            <person name="Ward D."/>
            <person name="Young S.K."/>
            <person name="Kodira C.D."/>
            <person name="Zeng Q."/>
            <person name="Koehrsen M."/>
            <person name="Alvarado L."/>
            <person name="Berlin A."/>
            <person name="Borenstein D."/>
            <person name="Chen Z."/>
            <person name="Engels R."/>
            <person name="Freedman E."/>
            <person name="Gellesch M."/>
            <person name="Goldberg J."/>
            <person name="Griggs A."/>
            <person name="Gujja S."/>
            <person name="Heiman D."/>
            <person name="Hepburn T."/>
            <person name="Howarth C."/>
            <person name="Jen D."/>
            <person name="Larson L."/>
            <person name="Lewis B."/>
            <person name="Mehta T."/>
            <person name="Park D."/>
            <person name="Pearson M."/>
            <person name="Roberts A."/>
            <person name="Saif S."/>
            <person name="Shea T."/>
            <person name="Shenoy N."/>
            <person name="Sisk P."/>
            <person name="Stolte C."/>
            <person name="Sykes S."/>
            <person name="Walk T."/>
            <person name="White J."/>
            <person name="Yandava C."/>
            <person name="Whatmore A.M."/>
            <person name="Perrett L.L."/>
            <person name="O'Callaghan D."/>
            <person name="Nusbaum C."/>
            <person name="Galagan J."/>
            <person name="Birren B."/>
        </authorList>
    </citation>
    <scope>NUCLEOTIDE SEQUENCE [LARGE SCALE GENOMIC DNA]</scope>
    <source>
        <strain evidence="6">M292/94/1</strain>
    </source>
</reference>
<organism evidence="6">
    <name type="scientific">Brucella pinnipedialis M292/94/1</name>
    <dbReference type="NCBI Taxonomy" id="520462"/>
    <lineage>
        <taxon>Bacteria</taxon>
        <taxon>Pseudomonadati</taxon>
        <taxon>Pseudomonadota</taxon>
        <taxon>Alphaproteobacteria</taxon>
        <taxon>Hyphomicrobiales</taxon>
        <taxon>Brucellaceae</taxon>
        <taxon>Brucella/Ochrobactrum group</taxon>
        <taxon>Brucella</taxon>
    </lineage>
</organism>
<name>A0A0E1X6A3_9HYPH</name>
<evidence type="ECO:0000259" key="5">
    <source>
        <dbReference type="Pfam" id="PF01420"/>
    </source>
</evidence>
<evidence type="ECO:0000256" key="4">
    <source>
        <dbReference type="SAM" id="Coils"/>
    </source>
</evidence>
<dbReference type="GO" id="GO:0003677">
    <property type="term" value="F:DNA binding"/>
    <property type="evidence" value="ECO:0007669"/>
    <property type="project" value="UniProtKB-KW"/>
</dbReference>
<dbReference type="CDD" id="cd17249">
    <property type="entry name" value="RMtype1_S_EcoR124I-TRD2-CR2_like"/>
    <property type="match status" value="1"/>
</dbReference>
<dbReference type="AlphaFoldDB" id="A0A0E1X6A3"/>
<dbReference type="Gene3D" id="3.90.220.20">
    <property type="entry name" value="DNA methylase specificity domains"/>
    <property type="match status" value="2"/>
</dbReference>
<evidence type="ECO:0000256" key="1">
    <source>
        <dbReference type="ARBA" id="ARBA00010923"/>
    </source>
</evidence>
<dbReference type="SUPFAM" id="SSF116734">
    <property type="entry name" value="DNA methylase specificity domain"/>
    <property type="match status" value="2"/>
</dbReference>
<comment type="similarity">
    <text evidence="1">Belongs to the type-I restriction system S methylase family.</text>
</comment>
<keyword evidence="2" id="KW-0680">Restriction system</keyword>
<evidence type="ECO:0000256" key="2">
    <source>
        <dbReference type="ARBA" id="ARBA00022747"/>
    </source>
</evidence>
<dbReference type="PANTHER" id="PTHR30408">
    <property type="entry name" value="TYPE-1 RESTRICTION ENZYME ECOKI SPECIFICITY PROTEIN"/>
    <property type="match status" value="1"/>
</dbReference>
<dbReference type="InterPro" id="IPR044946">
    <property type="entry name" value="Restrct_endonuc_typeI_TRD_sf"/>
</dbReference>
<dbReference type="HOGENOM" id="CLU_021095_10_0_5"/>
<accession>A0A0E1X6A3</accession>
<keyword evidence="3" id="KW-0238">DNA-binding</keyword>
<dbReference type="GO" id="GO:0009307">
    <property type="term" value="P:DNA restriction-modification system"/>
    <property type="evidence" value="ECO:0007669"/>
    <property type="project" value="UniProtKB-KW"/>
</dbReference>
<dbReference type="EMBL" id="EQ999534">
    <property type="protein sequence ID" value="EEZ28752.1"/>
    <property type="molecule type" value="Genomic_DNA"/>
</dbReference>
<gene>
    <name evidence="6" type="ORF">BALG_02105</name>
</gene>
<evidence type="ECO:0000256" key="3">
    <source>
        <dbReference type="ARBA" id="ARBA00023125"/>
    </source>
</evidence>
<dbReference type="Pfam" id="PF01420">
    <property type="entry name" value="Methylase_S"/>
    <property type="match status" value="1"/>
</dbReference>